<gene>
    <name evidence="1" type="ORF">AVDCRST_MAG65-27</name>
</gene>
<sequence length="71" mass="7204">MTSWAAASAGTAAAAPEASGQVFRLGDDVVHAAFGDGVVTGVEPGGVVVVRFAGDGSERKLMADYAPIRRR</sequence>
<reference evidence="1" key="1">
    <citation type="submission" date="2020-02" db="EMBL/GenBank/DDBJ databases">
        <authorList>
            <person name="Meier V. D."/>
        </authorList>
    </citation>
    <scope>NUCLEOTIDE SEQUENCE</scope>
    <source>
        <strain evidence="1">AVDCRST_MAG65</strain>
    </source>
</reference>
<name>A0A6J4R8V2_9ACTN</name>
<accession>A0A6J4R8V2</accession>
<dbReference type="AlphaFoldDB" id="A0A6J4R8V2"/>
<dbReference type="EMBL" id="CADCVL010000004">
    <property type="protein sequence ID" value="CAA9463537.1"/>
    <property type="molecule type" value="Genomic_DNA"/>
</dbReference>
<protein>
    <submittedName>
        <fullName evidence="1">Uncharacterized protein</fullName>
    </submittedName>
</protein>
<evidence type="ECO:0000313" key="1">
    <source>
        <dbReference type="EMBL" id="CAA9463537.1"/>
    </source>
</evidence>
<organism evidence="1">
    <name type="scientific">uncultured Solirubrobacteraceae bacterium</name>
    <dbReference type="NCBI Taxonomy" id="1162706"/>
    <lineage>
        <taxon>Bacteria</taxon>
        <taxon>Bacillati</taxon>
        <taxon>Actinomycetota</taxon>
        <taxon>Thermoleophilia</taxon>
        <taxon>Solirubrobacterales</taxon>
        <taxon>Solirubrobacteraceae</taxon>
        <taxon>environmental samples</taxon>
    </lineage>
</organism>
<proteinExistence type="predicted"/>